<dbReference type="CDD" id="cd07302">
    <property type="entry name" value="CHD"/>
    <property type="match status" value="1"/>
</dbReference>
<keyword evidence="4" id="KW-1185">Reference proteome</keyword>
<feature type="transmembrane region" description="Helical" evidence="1">
    <location>
        <begin position="77"/>
        <end position="95"/>
    </location>
</feature>
<dbReference type="GO" id="GO:0035556">
    <property type="term" value="P:intracellular signal transduction"/>
    <property type="evidence" value="ECO:0007669"/>
    <property type="project" value="InterPro"/>
</dbReference>
<dbReference type="InterPro" id="IPR001054">
    <property type="entry name" value="A/G_cyclase"/>
</dbReference>
<dbReference type="InterPro" id="IPR050697">
    <property type="entry name" value="Adenylyl/Guanylyl_Cyclase_3/4"/>
</dbReference>
<feature type="transmembrane region" description="Helical" evidence="1">
    <location>
        <begin position="48"/>
        <end position="68"/>
    </location>
</feature>
<dbReference type="AlphaFoldDB" id="A0A4R3LUD1"/>
<organism evidence="3 4">
    <name type="scientific">Tepidamorphus gemmatus</name>
    <dbReference type="NCBI Taxonomy" id="747076"/>
    <lineage>
        <taxon>Bacteria</taxon>
        <taxon>Pseudomonadati</taxon>
        <taxon>Pseudomonadota</taxon>
        <taxon>Alphaproteobacteria</taxon>
        <taxon>Hyphomicrobiales</taxon>
        <taxon>Tepidamorphaceae</taxon>
        <taxon>Tepidamorphus</taxon>
    </lineage>
</organism>
<feature type="transmembrane region" description="Helical" evidence="1">
    <location>
        <begin position="15"/>
        <end position="36"/>
    </location>
</feature>
<dbReference type="GO" id="GO:0009190">
    <property type="term" value="P:cyclic nucleotide biosynthetic process"/>
    <property type="evidence" value="ECO:0007669"/>
    <property type="project" value="InterPro"/>
</dbReference>
<dbReference type="SUPFAM" id="SSF55073">
    <property type="entry name" value="Nucleotide cyclase"/>
    <property type="match status" value="1"/>
</dbReference>
<accession>A0A4R3LUD1</accession>
<reference evidence="3 4" key="1">
    <citation type="submission" date="2019-03" db="EMBL/GenBank/DDBJ databases">
        <title>Genomic Encyclopedia of Type Strains, Phase IV (KMG-IV): sequencing the most valuable type-strain genomes for metagenomic binning, comparative biology and taxonomic classification.</title>
        <authorList>
            <person name="Goeker M."/>
        </authorList>
    </citation>
    <scope>NUCLEOTIDE SEQUENCE [LARGE SCALE GENOMIC DNA]</scope>
    <source>
        <strain evidence="3 4">DSM 19345</strain>
    </source>
</reference>
<dbReference type="Proteomes" id="UP000295678">
    <property type="component" value="Unassembled WGS sequence"/>
</dbReference>
<keyword evidence="1" id="KW-0812">Transmembrane</keyword>
<dbReference type="InterPro" id="IPR029787">
    <property type="entry name" value="Nucleotide_cyclase"/>
</dbReference>
<feature type="transmembrane region" description="Helical" evidence="1">
    <location>
        <begin position="175"/>
        <end position="192"/>
    </location>
</feature>
<feature type="domain" description="Guanylate cyclase" evidence="2">
    <location>
        <begin position="240"/>
        <end position="374"/>
    </location>
</feature>
<feature type="transmembrane region" description="Helical" evidence="1">
    <location>
        <begin position="107"/>
        <end position="126"/>
    </location>
</feature>
<dbReference type="GO" id="GO:0004016">
    <property type="term" value="F:adenylate cyclase activity"/>
    <property type="evidence" value="ECO:0007669"/>
    <property type="project" value="UniProtKB-ARBA"/>
</dbReference>
<dbReference type="PANTHER" id="PTHR43081:SF1">
    <property type="entry name" value="ADENYLATE CYCLASE, TERMINAL-DIFFERENTIATION SPECIFIC"/>
    <property type="match status" value="1"/>
</dbReference>
<evidence type="ECO:0000313" key="3">
    <source>
        <dbReference type="EMBL" id="TCT04172.1"/>
    </source>
</evidence>
<keyword evidence="1" id="KW-1133">Transmembrane helix</keyword>
<gene>
    <name evidence="3" type="ORF">EDC22_11648</name>
</gene>
<dbReference type="Pfam" id="PF00211">
    <property type="entry name" value="Guanylate_cyc"/>
    <property type="match status" value="1"/>
</dbReference>
<proteinExistence type="predicted"/>
<dbReference type="Gene3D" id="3.30.70.1230">
    <property type="entry name" value="Nucleotide cyclase"/>
    <property type="match status" value="1"/>
</dbReference>
<evidence type="ECO:0000256" key="1">
    <source>
        <dbReference type="SAM" id="Phobius"/>
    </source>
</evidence>
<evidence type="ECO:0000313" key="4">
    <source>
        <dbReference type="Proteomes" id="UP000295678"/>
    </source>
</evidence>
<keyword evidence="1" id="KW-0472">Membrane</keyword>
<evidence type="ECO:0000259" key="2">
    <source>
        <dbReference type="PROSITE" id="PS50125"/>
    </source>
</evidence>
<dbReference type="PANTHER" id="PTHR43081">
    <property type="entry name" value="ADENYLATE CYCLASE, TERMINAL-DIFFERENTIATION SPECIFIC-RELATED"/>
    <property type="match status" value="1"/>
</dbReference>
<dbReference type="SMART" id="SM00044">
    <property type="entry name" value="CYCc"/>
    <property type="match status" value="1"/>
</dbReference>
<comment type="caution">
    <text evidence="3">The sequence shown here is derived from an EMBL/GenBank/DDBJ whole genome shotgun (WGS) entry which is preliminary data.</text>
</comment>
<name>A0A4R3LUD1_9HYPH</name>
<feature type="transmembrane region" description="Helical" evidence="1">
    <location>
        <begin position="133"/>
        <end position="153"/>
    </location>
</feature>
<dbReference type="PROSITE" id="PS50125">
    <property type="entry name" value="GUANYLATE_CYCLASE_2"/>
    <property type="match status" value="1"/>
</dbReference>
<protein>
    <submittedName>
        <fullName evidence="3">Class 3 adenylate cyclase</fullName>
    </submittedName>
</protein>
<dbReference type="RefSeq" id="WP_132807874.1">
    <property type="nucleotide sequence ID" value="NZ_SMAK01000016.1"/>
</dbReference>
<sequence>MSVEAAERDAERIAALARAAGALILGGGLLAAAAIVPEAEAGYLLPRLALGLATVVGFLALAGLSWLVSRSSVYRPWVAYLFVACDALLIGFALQQGLQLAGHPGPWVYAEPATWLMPIIIAIQSVRFRSGPVVFAGALLLLVVLGLMAFGGADRDPVASQNDRLTGLLSWPPDVMRVLMLAVAAAVLAISVRSKRDILVRGLGTARREAELKRFLPDEVSRALARADGAGAPAGQQTLAIVFIDLIGFTAASEGVAPGEVARWLAGFRERIAALVRAKGGFVDKFIGDGVLAIFGYAGAADDQLRRGARQALATVADLPAMMAAWQADDPAVPTFRAVAGAALGPVFVGIVGSGERREFTVVGDAVNLASRLEGLAKQRGAGAALAAELVEQSGVAVPQSWGSETLAVRGRAAPVRVHLVPAD</sequence>
<dbReference type="EMBL" id="SMAK01000016">
    <property type="protein sequence ID" value="TCT04172.1"/>
    <property type="molecule type" value="Genomic_DNA"/>
</dbReference>
<dbReference type="OrthoDB" id="9789782at2"/>